<dbReference type="AlphaFoldDB" id="A0A4U0YVX5"/>
<feature type="non-terminal residue" evidence="1">
    <location>
        <position position="59"/>
    </location>
</feature>
<sequence length="59" mass="6302">MTSILPPNATKAERAFEAALAALCDLPVPVGQLWSPETCPAALLPWLAWALSVDDWDPA</sequence>
<dbReference type="InterPro" id="IPR006521">
    <property type="entry name" value="Tail_protein_I"/>
</dbReference>
<dbReference type="Pfam" id="PF09684">
    <property type="entry name" value="Tail_P2_I"/>
    <property type="match status" value="1"/>
</dbReference>
<gene>
    <name evidence="1" type="ORF">FAZ78_09060</name>
</gene>
<evidence type="ECO:0000313" key="1">
    <source>
        <dbReference type="EMBL" id="TKA96910.1"/>
    </source>
</evidence>
<reference evidence="1 2" key="1">
    <citation type="submission" date="2019-04" db="EMBL/GenBank/DDBJ databases">
        <title>Crypto-aerobic microbial life in anoxic (sulfidic) marine sediments.</title>
        <authorList>
            <person name="Bhattacharya S."/>
            <person name="Roy C."/>
            <person name="Mondal N."/>
            <person name="Sarkar J."/>
            <person name="Mandal S."/>
            <person name="Rameez M.J."/>
            <person name="Ghosh W."/>
        </authorList>
    </citation>
    <scope>NUCLEOTIDE SEQUENCE [LARGE SCALE GENOMIC DNA]</scope>
    <source>
        <strain evidence="1 2">SBBC</strain>
    </source>
</reference>
<name>A0A4U0YVX5_9RHOB</name>
<evidence type="ECO:0000313" key="2">
    <source>
        <dbReference type="Proteomes" id="UP000306340"/>
    </source>
</evidence>
<dbReference type="Proteomes" id="UP000306340">
    <property type="component" value="Unassembled WGS sequence"/>
</dbReference>
<proteinExistence type="predicted"/>
<dbReference type="RefSeq" id="WP_136792249.1">
    <property type="nucleotide sequence ID" value="NZ_SWAU01000068.1"/>
</dbReference>
<accession>A0A4U0YVX5</accession>
<dbReference type="NCBIfam" id="TIGR01634">
    <property type="entry name" value="tail_P2_I"/>
    <property type="match status" value="1"/>
</dbReference>
<organism evidence="1 2">
    <name type="scientific">Cereibacter changlensis</name>
    <dbReference type="NCBI Taxonomy" id="402884"/>
    <lineage>
        <taxon>Bacteria</taxon>
        <taxon>Pseudomonadati</taxon>
        <taxon>Pseudomonadota</taxon>
        <taxon>Alphaproteobacteria</taxon>
        <taxon>Rhodobacterales</taxon>
        <taxon>Paracoccaceae</taxon>
        <taxon>Cereibacter</taxon>
    </lineage>
</organism>
<comment type="caution">
    <text evidence="1">The sequence shown here is derived from an EMBL/GenBank/DDBJ whole genome shotgun (WGS) entry which is preliminary data.</text>
</comment>
<protein>
    <submittedName>
        <fullName evidence="1">Phage tail protein I</fullName>
    </submittedName>
</protein>
<dbReference type="EMBL" id="SWAU01000068">
    <property type="protein sequence ID" value="TKA96910.1"/>
    <property type="molecule type" value="Genomic_DNA"/>
</dbReference>